<dbReference type="NCBIfam" id="TIGR00756">
    <property type="entry name" value="PPR"/>
    <property type="match status" value="5"/>
</dbReference>
<dbReference type="Gene3D" id="1.25.40.10">
    <property type="entry name" value="Tetratricopeptide repeat domain"/>
    <property type="match status" value="5"/>
</dbReference>
<dbReference type="InterPro" id="IPR002885">
    <property type="entry name" value="PPR_rpt"/>
</dbReference>
<dbReference type="InterPro" id="IPR046960">
    <property type="entry name" value="PPR_At4g14850-like_plant"/>
</dbReference>
<feature type="repeat" description="PPR" evidence="2">
    <location>
        <begin position="505"/>
        <end position="539"/>
    </location>
</feature>
<name>A0A843WK84_COLES</name>
<dbReference type="Pfam" id="PF20431">
    <property type="entry name" value="E_motif"/>
    <property type="match status" value="1"/>
</dbReference>
<reference evidence="3" key="1">
    <citation type="submission" date="2017-07" db="EMBL/GenBank/DDBJ databases">
        <title>Taro Niue Genome Assembly and Annotation.</title>
        <authorList>
            <person name="Atibalentja N."/>
            <person name="Keating K."/>
            <person name="Fields C.J."/>
        </authorList>
    </citation>
    <scope>NUCLEOTIDE SEQUENCE</scope>
    <source>
        <strain evidence="3">Niue_2</strain>
        <tissue evidence="3">Leaf</tissue>
    </source>
</reference>
<dbReference type="Pfam" id="PF01535">
    <property type="entry name" value="PPR"/>
    <property type="match status" value="7"/>
</dbReference>
<dbReference type="FunFam" id="1.25.40.10:FF:000073">
    <property type="entry name" value="Pentatricopeptide repeat-containing protein chloroplastic"/>
    <property type="match status" value="1"/>
</dbReference>
<accession>A0A843WK84</accession>
<dbReference type="AlphaFoldDB" id="A0A843WK84"/>
<dbReference type="EMBL" id="NMUH01004619">
    <property type="protein sequence ID" value="MQM10239.1"/>
    <property type="molecule type" value="Genomic_DNA"/>
</dbReference>
<dbReference type="PROSITE" id="PS51375">
    <property type="entry name" value="PPR"/>
    <property type="match status" value="4"/>
</dbReference>
<evidence type="ECO:0000313" key="4">
    <source>
        <dbReference type="Proteomes" id="UP000652761"/>
    </source>
</evidence>
<dbReference type="PANTHER" id="PTHR47926:SF342">
    <property type="entry name" value="TETRATRICOPEPTIDE-LIKE HELICAL DOMAIN-CONTAINING PROTEIN-RELATED"/>
    <property type="match status" value="1"/>
</dbReference>
<dbReference type="OrthoDB" id="785790at2759"/>
<keyword evidence="1" id="KW-0677">Repeat</keyword>
<dbReference type="InterPro" id="IPR011990">
    <property type="entry name" value="TPR-like_helical_dom_sf"/>
</dbReference>
<proteinExistence type="predicted"/>
<dbReference type="GO" id="GO:0003729">
    <property type="term" value="F:mRNA binding"/>
    <property type="evidence" value="ECO:0007669"/>
    <property type="project" value="UniProtKB-ARBA"/>
</dbReference>
<evidence type="ECO:0008006" key="5">
    <source>
        <dbReference type="Google" id="ProtNLM"/>
    </source>
</evidence>
<evidence type="ECO:0000256" key="2">
    <source>
        <dbReference type="PROSITE-ProRule" id="PRU00708"/>
    </source>
</evidence>
<keyword evidence="4" id="KW-1185">Reference proteome</keyword>
<feature type="repeat" description="PPR" evidence="2">
    <location>
        <begin position="474"/>
        <end position="504"/>
    </location>
</feature>
<organism evidence="3 4">
    <name type="scientific">Colocasia esculenta</name>
    <name type="common">Wild taro</name>
    <name type="synonym">Arum esculentum</name>
    <dbReference type="NCBI Taxonomy" id="4460"/>
    <lineage>
        <taxon>Eukaryota</taxon>
        <taxon>Viridiplantae</taxon>
        <taxon>Streptophyta</taxon>
        <taxon>Embryophyta</taxon>
        <taxon>Tracheophyta</taxon>
        <taxon>Spermatophyta</taxon>
        <taxon>Magnoliopsida</taxon>
        <taxon>Liliopsida</taxon>
        <taxon>Araceae</taxon>
        <taxon>Aroideae</taxon>
        <taxon>Colocasieae</taxon>
        <taxon>Colocasia</taxon>
    </lineage>
</organism>
<gene>
    <name evidence="3" type="ORF">Taro_043129</name>
</gene>
<comment type="caution">
    <text evidence="3">The sequence shown here is derived from an EMBL/GenBank/DDBJ whole genome shotgun (WGS) entry which is preliminary data.</text>
</comment>
<dbReference type="InterPro" id="IPR046848">
    <property type="entry name" value="E_motif"/>
</dbReference>
<dbReference type="GO" id="GO:0009451">
    <property type="term" value="P:RNA modification"/>
    <property type="evidence" value="ECO:0007669"/>
    <property type="project" value="InterPro"/>
</dbReference>
<dbReference type="Proteomes" id="UP000652761">
    <property type="component" value="Unassembled WGS sequence"/>
</dbReference>
<evidence type="ECO:0000256" key="1">
    <source>
        <dbReference type="ARBA" id="ARBA00022737"/>
    </source>
</evidence>
<feature type="repeat" description="PPR" evidence="2">
    <location>
        <begin position="49"/>
        <end position="79"/>
    </location>
</feature>
<evidence type="ECO:0000313" key="3">
    <source>
        <dbReference type="EMBL" id="MQM10239.1"/>
    </source>
</evidence>
<dbReference type="Pfam" id="PF13041">
    <property type="entry name" value="PPR_2"/>
    <property type="match status" value="1"/>
</dbReference>
<feature type="repeat" description="PPR" evidence="2">
    <location>
        <begin position="367"/>
        <end position="401"/>
    </location>
</feature>
<dbReference type="PANTHER" id="PTHR47926">
    <property type="entry name" value="PENTATRICOPEPTIDE REPEAT-CONTAINING PROTEIN"/>
    <property type="match status" value="1"/>
</dbReference>
<sequence length="703" mass="77532">MRSHARLIKLGLDADPVTTTCLLRSYAAAPSPDSLLCARRLFDQAPSKDAVLWTAIVSAYARSSRPAEALRLLSQMHRRHRLHGGPAPNHYTYASAARAAGAAADQRLAAALHGQVLKGGFQSNVVVGTSIVDMYWKCGDTISARKLFDAMPARNLVTWNSMIAGYTTECMGSWALTLFHEMKCGEFEEIDEFTIASVLTACAGTGDLTAGMQVHSCSIKTGYGEDIAILSSLANMYFRCQEVKMAERVMEGTELESVSKFVMIKGYAFNGRYLELMRIITGRNFVEIAQRDSSAIVSVLAACASLSWLRIGRQVHSLIVTLGCYQNRPCATEFDDVVIGSALIDMYCRCSSIGDAQRIFDDLVEKDISHWNAMTAGYLRNHLLEEASQLFNKMPVRNVISWTAMITGYVQHGLPQEGLKFLANMYSGSGPVRGNLFTFVAGLNACSYLAALDLGKQIHGQAVRAMPKLELDNSTVVETALLDMYSKSGNLSYARKIFDRMRKRNVVSWSSMITSYAIHGMGVHAIEVFEEMLRTGFEPNEVTFVAVLNACSHCGLVEKGIHCFKLMTEEYGIVPRGDHYTCMVDMLGRAGKLAEAWSYAEKIKDAEKSCNKDNDANNVRHDNMWDALLGNCSLHGNLEIGSKVACKILENNPNISVAYIAISNIYADAEMWDDLYKFRERWRSNGGVKKVPGLSHIQVTAAG</sequence>
<dbReference type="FunFam" id="1.25.40.10:FF:000090">
    <property type="entry name" value="Pentatricopeptide repeat-containing protein, chloroplastic"/>
    <property type="match status" value="1"/>
</dbReference>
<protein>
    <recommendedName>
        <fullName evidence="5">Pentatricopeptide repeat-containing protein</fullName>
    </recommendedName>
</protein>